<dbReference type="EMBL" id="JACJVR010000022">
    <property type="protein sequence ID" value="MBB6691153.1"/>
    <property type="molecule type" value="Genomic_DNA"/>
</dbReference>
<proteinExistence type="predicted"/>
<dbReference type="RefSeq" id="WP_185135154.1">
    <property type="nucleotide sequence ID" value="NZ_BORM01000005.1"/>
</dbReference>
<feature type="compositionally biased region" description="Basic and acidic residues" evidence="1">
    <location>
        <begin position="30"/>
        <end position="40"/>
    </location>
</feature>
<comment type="caution">
    <text evidence="4">The sequence shown here is derived from an EMBL/GenBank/DDBJ whole genome shotgun (WGS) entry which is preliminary data.</text>
</comment>
<dbReference type="SUPFAM" id="SSF54106">
    <property type="entry name" value="LysM domain"/>
    <property type="match status" value="1"/>
</dbReference>
<keyword evidence="5" id="KW-1185">Reference proteome</keyword>
<organism evidence="4 5">
    <name type="scientific">Cohnella xylanilytica</name>
    <dbReference type="NCBI Taxonomy" id="557555"/>
    <lineage>
        <taxon>Bacteria</taxon>
        <taxon>Bacillati</taxon>
        <taxon>Bacillota</taxon>
        <taxon>Bacilli</taxon>
        <taxon>Bacillales</taxon>
        <taxon>Paenibacillaceae</taxon>
        <taxon>Cohnella</taxon>
    </lineage>
</organism>
<keyword evidence="2" id="KW-0812">Transmembrane</keyword>
<name>A0A841TYD0_9BACL</name>
<dbReference type="InterPro" id="IPR018392">
    <property type="entry name" value="LysM"/>
</dbReference>
<feature type="compositionally biased region" description="Polar residues" evidence="1">
    <location>
        <begin position="16"/>
        <end position="26"/>
    </location>
</feature>
<evidence type="ECO:0000313" key="4">
    <source>
        <dbReference type="EMBL" id="MBB6691153.1"/>
    </source>
</evidence>
<feature type="domain" description="LysM" evidence="3">
    <location>
        <begin position="89"/>
        <end position="139"/>
    </location>
</feature>
<dbReference type="InterPro" id="IPR036779">
    <property type="entry name" value="LysM_dom_sf"/>
</dbReference>
<dbReference type="PROSITE" id="PS51782">
    <property type="entry name" value="LYSM"/>
    <property type="match status" value="1"/>
</dbReference>
<keyword evidence="2" id="KW-1133">Transmembrane helix</keyword>
<sequence length="146" mass="15892">MVHAWVIGSGSNEGNRGTFASSNPGSNRYKKVEGERGGRRSGVAKREAGWKLARLSFLFAAFVILFAGFSFMRSFADESAAKPVSAEERVVLVDSGDTLWSIAESVKQEGMDTRAVIHQIKKRNDLTSSSLRSGDRLIIPATVLKT</sequence>
<keyword evidence="2" id="KW-0472">Membrane</keyword>
<evidence type="ECO:0000256" key="2">
    <source>
        <dbReference type="SAM" id="Phobius"/>
    </source>
</evidence>
<evidence type="ECO:0000256" key="1">
    <source>
        <dbReference type="SAM" id="MobiDB-lite"/>
    </source>
</evidence>
<dbReference type="Proteomes" id="UP000553776">
    <property type="component" value="Unassembled WGS sequence"/>
</dbReference>
<dbReference type="CDD" id="cd00118">
    <property type="entry name" value="LysM"/>
    <property type="match status" value="1"/>
</dbReference>
<dbReference type="Gene3D" id="3.10.350.10">
    <property type="entry name" value="LysM domain"/>
    <property type="match status" value="1"/>
</dbReference>
<protein>
    <submittedName>
        <fullName evidence="4">LysM peptidoglycan-binding domain-containing protein</fullName>
    </submittedName>
</protein>
<dbReference type="AlphaFoldDB" id="A0A841TYD0"/>
<gene>
    <name evidence="4" type="ORF">H7B90_07020</name>
</gene>
<dbReference type="Pfam" id="PF01476">
    <property type="entry name" value="LysM"/>
    <property type="match status" value="1"/>
</dbReference>
<evidence type="ECO:0000313" key="5">
    <source>
        <dbReference type="Proteomes" id="UP000553776"/>
    </source>
</evidence>
<accession>A0A841TYD0</accession>
<reference evidence="4 5" key="1">
    <citation type="submission" date="2020-08" db="EMBL/GenBank/DDBJ databases">
        <title>Cohnella phylogeny.</title>
        <authorList>
            <person name="Dunlap C."/>
        </authorList>
    </citation>
    <scope>NUCLEOTIDE SEQUENCE [LARGE SCALE GENOMIC DNA]</scope>
    <source>
        <strain evidence="4 5">DSM 25239</strain>
    </source>
</reference>
<evidence type="ECO:0000259" key="3">
    <source>
        <dbReference type="PROSITE" id="PS51782"/>
    </source>
</evidence>
<feature type="transmembrane region" description="Helical" evidence="2">
    <location>
        <begin position="55"/>
        <end position="76"/>
    </location>
</feature>
<feature type="region of interest" description="Disordered" evidence="1">
    <location>
        <begin position="16"/>
        <end position="40"/>
    </location>
</feature>